<evidence type="ECO:0000256" key="3">
    <source>
        <dbReference type="ARBA" id="ARBA00023002"/>
    </source>
</evidence>
<keyword evidence="2" id="KW-0479">Metal-binding</keyword>
<keyword evidence="3" id="KW-0560">Oxidoreductase</keyword>
<dbReference type="Gene3D" id="2.170.150.20">
    <property type="entry name" value="Peptide methionine sulfoxide reductase"/>
    <property type="match status" value="1"/>
</dbReference>
<dbReference type="NCBIfam" id="TIGR00357">
    <property type="entry name" value="peptide-methionine (R)-S-oxide reductase MsrB"/>
    <property type="match status" value="1"/>
</dbReference>
<dbReference type="InterPro" id="IPR011057">
    <property type="entry name" value="Mss4-like_sf"/>
</dbReference>
<proteinExistence type="predicted"/>
<dbReference type="AlphaFoldDB" id="A0A119DIN5"/>
<dbReference type="PANTHER" id="PTHR10173">
    <property type="entry name" value="METHIONINE SULFOXIDE REDUCTASE"/>
    <property type="match status" value="1"/>
</dbReference>
<comment type="caution">
    <text evidence="6">The sequence shown here is derived from an EMBL/GenBank/DDBJ whole genome shotgun (WGS) entry which is preliminary data.</text>
</comment>
<name>A0A119DIN5_9BURK</name>
<dbReference type="InterPro" id="IPR006311">
    <property type="entry name" value="TAT_signal"/>
</dbReference>
<dbReference type="RefSeq" id="WP_060107756.1">
    <property type="nucleotide sequence ID" value="NZ_LPEQ01000106.1"/>
</dbReference>
<dbReference type="GO" id="GO:0030091">
    <property type="term" value="P:protein repair"/>
    <property type="evidence" value="ECO:0007669"/>
    <property type="project" value="InterPro"/>
</dbReference>
<dbReference type="GO" id="GO:0046872">
    <property type="term" value="F:metal ion binding"/>
    <property type="evidence" value="ECO:0007669"/>
    <property type="project" value="UniProtKB-KW"/>
</dbReference>
<dbReference type="GO" id="GO:0005737">
    <property type="term" value="C:cytoplasm"/>
    <property type="evidence" value="ECO:0007669"/>
    <property type="project" value="TreeGrafter"/>
</dbReference>
<dbReference type="InterPro" id="IPR002579">
    <property type="entry name" value="Met_Sox_Rdtase_MsrB_dom"/>
</dbReference>
<comment type="catalytic activity">
    <reaction evidence="4">
        <text>L-methionyl-[protein] + [thioredoxin]-disulfide + H2O = L-methionyl-(R)-S-oxide-[protein] + [thioredoxin]-dithiol</text>
        <dbReference type="Rhea" id="RHEA:24164"/>
        <dbReference type="Rhea" id="RHEA-COMP:10698"/>
        <dbReference type="Rhea" id="RHEA-COMP:10700"/>
        <dbReference type="Rhea" id="RHEA-COMP:12313"/>
        <dbReference type="Rhea" id="RHEA-COMP:12314"/>
        <dbReference type="ChEBI" id="CHEBI:15377"/>
        <dbReference type="ChEBI" id="CHEBI:16044"/>
        <dbReference type="ChEBI" id="CHEBI:29950"/>
        <dbReference type="ChEBI" id="CHEBI:45764"/>
        <dbReference type="ChEBI" id="CHEBI:50058"/>
        <dbReference type="EC" id="1.8.4.12"/>
    </reaction>
</comment>
<evidence type="ECO:0000313" key="6">
    <source>
        <dbReference type="EMBL" id="KVV42333.1"/>
    </source>
</evidence>
<sequence>MPTRRHLLLFAGATGLAALATLSSAGRRALIGRAFAASSATPRTAAPFELTLSDTEWHRRLTPAQYAILRDAGTERPYSSALNDEHRAGTFACAGCGLALFSSATKFDSHTGWPSFWKPLDHAVATDADTSFGMVRTEVHCRRCGGHLGHVFDDGPPPTGLRYCMNGLALLFHPAAA</sequence>
<feature type="domain" description="MsrB" evidence="5">
    <location>
        <begin position="54"/>
        <end position="175"/>
    </location>
</feature>
<evidence type="ECO:0000259" key="5">
    <source>
        <dbReference type="PROSITE" id="PS51790"/>
    </source>
</evidence>
<keyword evidence="7" id="KW-1185">Reference proteome</keyword>
<dbReference type="PANTHER" id="PTHR10173:SF57">
    <property type="entry name" value="PEPTIDE-METHIONINE (R)-S-OXIDE REDUCTASE"/>
    <property type="match status" value="1"/>
</dbReference>
<dbReference type="SUPFAM" id="SSF51316">
    <property type="entry name" value="Mss4-like"/>
    <property type="match status" value="1"/>
</dbReference>
<protein>
    <recommendedName>
        <fullName evidence="1">peptide-methionine (R)-S-oxide reductase</fullName>
        <ecNumber evidence="1">1.8.4.12</ecNumber>
    </recommendedName>
</protein>
<evidence type="ECO:0000256" key="4">
    <source>
        <dbReference type="ARBA" id="ARBA00048488"/>
    </source>
</evidence>
<evidence type="ECO:0000313" key="7">
    <source>
        <dbReference type="Proteomes" id="UP000062317"/>
    </source>
</evidence>
<reference evidence="6 7" key="1">
    <citation type="submission" date="2015-11" db="EMBL/GenBank/DDBJ databases">
        <title>Expanding the genomic diversity of Burkholderia species for the development of highly accurate diagnostics.</title>
        <authorList>
            <person name="Sahl J."/>
            <person name="Keim P."/>
            <person name="Wagner D."/>
        </authorList>
    </citation>
    <scope>NUCLEOTIDE SEQUENCE [LARGE SCALE GENOMIC DNA]</scope>
    <source>
        <strain evidence="6 7">MSMB1301WGS</strain>
    </source>
</reference>
<dbReference type="Proteomes" id="UP000062317">
    <property type="component" value="Unassembled WGS sequence"/>
</dbReference>
<dbReference type="PROSITE" id="PS51318">
    <property type="entry name" value="TAT"/>
    <property type="match status" value="1"/>
</dbReference>
<dbReference type="InterPro" id="IPR028427">
    <property type="entry name" value="Met_Sox_Rdtase_MsrB"/>
</dbReference>
<dbReference type="GO" id="GO:0006979">
    <property type="term" value="P:response to oxidative stress"/>
    <property type="evidence" value="ECO:0007669"/>
    <property type="project" value="InterPro"/>
</dbReference>
<dbReference type="EMBL" id="LPEQ01000106">
    <property type="protein sequence ID" value="KVV42333.1"/>
    <property type="molecule type" value="Genomic_DNA"/>
</dbReference>
<evidence type="ECO:0000256" key="1">
    <source>
        <dbReference type="ARBA" id="ARBA00012499"/>
    </source>
</evidence>
<organism evidence="6 7">
    <name type="scientific">Burkholderia territorii</name>
    <dbReference type="NCBI Taxonomy" id="1503055"/>
    <lineage>
        <taxon>Bacteria</taxon>
        <taxon>Pseudomonadati</taxon>
        <taxon>Pseudomonadota</taxon>
        <taxon>Betaproteobacteria</taxon>
        <taxon>Burkholderiales</taxon>
        <taxon>Burkholderiaceae</taxon>
        <taxon>Burkholderia</taxon>
        <taxon>Burkholderia cepacia complex</taxon>
    </lineage>
</organism>
<accession>A0A119DIN5</accession>
<dbReference type="GO" id="GO:0033743">
    <property type="term" value="F:peptide-methionine (R)-S-oxide reductase activity"/>
    <property type="evidence" value="ECO:0007669"/>
    <property type="project" value="UniProtKB-EC"/>
</dbReference>
<dbReference type="EC" id="1.8.4.12" evidence="1"/>
<dbReference type="Pfam" id="PF01641">
    <property type="entry name" value="SelR"/>
    <property type="match status" value="1"/>
</dbReference>
<gene>
    <name evidence="6" type="ORF">WT27_10970</name>
</gene>
<evidence type="ECO:0000256" key="2">
    <source>
        <dbReference type="ARBA" id="ARBA00022723"/>
    </source>
</evidence>
<dbReference type="PROSITE" id="PS51790">
    <property type="entry name" value="MSRB"/>
    <property type="match status" value="1"/>
</dbReference>